<dbReference type="EMBL" id="AP035882">
    <property type="protein sequence ID" value="BFP50092.1"/>
    <property type="molecule type" value="Genomic_DNA"/>
</dbReference>
<organism evidence="2">
    <name type="scientific">Kitasatospora sp. CMC57</name>
    <dbReference type="NCBI Taxonomy" id="3231513"/>
    <lineage>
        <taxon>Bacteria</taxon>
        <taxon>Bacillati</taxon>
        <taxon>Actinomycetota</taxon>
        <taxon>Actinomycetes</taxon>
        <taxon>Kitasatosporales</taxon>
        <taxon>Streptomycetaceae</taxon>
        <taxon>Kitasatospora</taxon>
    </lineage>
</organism>
<sequence length="390" mass="42655">MTVPSTPEEREKVVSKLPPSLRVELKVRAAQLRIDIQDAVAAGIHAWRQAEHPLPTVDTSGGSPFSTHLPAGVYGAFKEECGERGLSYAQGVAQAIRLWLDANTTTKQVRRTPRARRIQVANQKGGVGKTAISAGVAEALAEMGYRVLLVDYDPQGHLTRELGFQPVAHGEPSLAGYMLGEVRTGELSDLLVEVVPKYFGGRLFLLKGCKDAFLLDGKLVTSRHARVKEASLEKAMEPLESQFDFIIMDLPPNLGFAVDAALYYGRTRDDEEPGASGIVIPVQAEDSSADAYDMLAEQIDDLANDLGVDIAQLGFVVNLYDSRRGYVATSSLEGWRSFGKPRVLGVIPDLSEQRKARRVRRPLLEYEPTSDQAHEFRTIATELIVTEAAS</sequence>
<reference evidence="2" key="1">
    <citation type="submission" date="2024-07" db="EMBL/GenBank/DDBJ databases">
        <title>Complete genome sequences of cellulolytic bacteria, Kitasatospora sp. CMC57 and Streptomyces sp. CMC78, isolated from Japanese agricultural soil.</title>
        <authorList>
            <person name="Hashimoto T."/>
            <person name="Ito M."/>
            <person name="Iwamoto M."/>
            <person name="Fukahori D."/>
            <person name="Shoda T."/>
            <person name="Sakoda M."/>
            <person name="Morohoshi T."/>
            <person name="Mitsuboshi M."/>
            <person name="Nishizawa T."/>
        </authorList>
    </citation>
    <scope>NUCLEOTIDE SEQUENCE</scope>
    <source>
        <strain evidence="2">CMC57</strain>
        <plasmid evidence="2">pCMC57_01</plasmid>
    </source>
</reference>
<dbReference type="KEGG" id="kic:KCMC57_64600"/>
<dbReference type="Pfam" id="PF13614">
    <property type="entry name" value="AAA_31"/>
    <property type="match status" value="1"/>
</dbReference>
<dbReference type="SUPFAM" id="SSF52540">
    <property type="entry name" value="P-loop containing nucleoside triphosphate hydrolases"/>
    <property type="match status" value="1"/>
</dbReference>
<feature type="domain" description="AAA" evidence="1">
    <location>
        <begin position="116"/>
        <end position="304"/>
    </location>
</feature>
<protein>
    <submittedName>
        <fullName evidence="2">ParA family protein</fullName>
    </submittedName>
</protein>
<dbReference type="RefSeq" id="WP_407992330.1">
    <property type="nucleotide sequence ID" value="NZ_AP035882.1"/>
</dbReference>
<name>A0AB33KC73_9ACTN</name>
<dbReference type="AlphaFoldDB" id="A0AB33KC73"/>
<dbReference type="InterPro" id="IPR025669">
    <property type="entry name" value="AAA_dom"/>
</dbReference>
<dbReference type="PANTHER" id="PTHR13696">
    <property type="entry name" value="P-LOOP CONTAINING NUCLEOSIDE TRIPHOSPHATE HYDROLASE"/>
    <property type="match status" value="1"/>
</dbReference>
<dbReference type="PANTHER" id="PTHR13696:SF99">
    <property type="entry name" value="COBYRINIC ACID AC-DIAMIDE SYNTHASE"/>
    <property type="match status" value="1"/>
</dbReference>
<dbReference type="Gene3D" id="3.40.50.300">
    <property type="entry name" value="P-loop containing nucleotide triphosphate hydrolases"/>
    <property type="match status" value="1"/>
</dbReference>
<keyword evidence="2" id="KW-0614">Plasmid</keyword>
<proteinExistence type="predicted"/>
<dbReference type="CDD" id="cd02042">
    <property type="entry name" value="ParAB_family"/>
    <property type="match status" value="1"/>
</dbReference>
<accession>A0AB33KC73</accession>
<evidence type="ECO:0000259" key="1">
    <source>
        <dbReference type="Pfam" id="PF13614"/>
    </source>
</evidence>
<dbReference type="InterPro" id="IPR027417">
    <property type="entry name" value="P-loop_NTPase"/>
</dbReference>
<dbReference type="InterPro" id="IPR050678">
    <property type="entry name" value="DNA_Partitioning_ATPase"/>
</dbReference>
<geneLocation type="plasmid" evidence="2">
    <name>pCMC57_01</name>
</geneLocation>
<evidence type="ECO:0000313" key="2">
    <source>
        <dbReference type="EMBL" id="BFP50092.1"/>
    </source>
</evidence>
<gene>
    <name evidence="2" type="ORF">KCMC57_64600</name>
</gene>